<evidence type="ECO:0000256" key="4">
    <source>
        <dbReference type="ARBA" id="ARBA00023125"/>
    </source>
</evidence>
<evidence type="ECO:0000256" key="1">
    <source>
        <dbReference type="ARBA" id="ARBA00022723"/>
    </source>
</evidence>
<dbReference type="Proteomes" id="UP000799764">
    <property type="component" value="Unassembled WGS sequence"/>
</dbReference>
<dbReference type="AlphaFoldDB" id="A0A9P4UHV6"/>
<evidence type="ECO:0000256" key="5">
    <source>
        <dbReference type="ARBA" id="ARBA00023163"/>
    </source>
</evidence>
<evidence type="ECO:0000256" key="3">
    <source>
        <dbReference type="ARBA" id="ARBA00023015"/>
    </source>
</evidence>
<comment type="caution">
    <text evidence="7">The sequence shown here is derived from an EMBL/GenBank/DDBJ whole genome shotgun (WGS) entry which is preliminary data.</text>
</comment>
<keyword evidence="3" id="KW-0805">Transcription regulation</keyword>
<protein>
    <recommendedName>
        <fullName evidence="9">Transcription factor domain-containing protein</fullName>
    </recommendedName>
</protein>
<dbReference type="InterPro" id="IPR052360">
    <property type="entry name" value="Transcr_Regulatory_Proteins"/>
</dbReference>
<evidence type="ECO:0000256" key="2">
    <source>
        <dbReference type="ARBA" id="ARBA00022833"/>
    </source>
</evidence>
<organism evidence="7 8">
    <name type="scientific">Karstenula rhodostoma CBS 690.94</name>
    <dbReference type="NCBI Taxonomy" id="1392251"/>
    <lineage>
        <taxon>Eukaryota</taxon>
        <taxon>Fungi</taxon>
        <taxon>Dikarya</taxon>
        <taxon>Ascomycota</taxon>
        <taxon>Pezizomycotina</taxon>
        <taxon>Dothideomycetes</taxon>
        <taxon>Pleosporomycetidae</taxon>
        <taxon>Pleosporales</taxon>
        <taxon>Massarineae</taxon>
        <taxon>Didymosphaeriaceae</taxon>
        <taxon>Karstenula</taxon>
    </lineage>
</organism>
<accession>A0A9P4UHV6</accession>
<reference evidence="7" key="1">
    <citation type="journal article" date="2020" name="Stud. Mycol.">
        <title>101 Dothideomycetes genomes: a test case for predicting lifestyles and emergence of pathogens.</title>
        <authorList>
            <person name="Haridas S."/>
            <person name="Albert R."/>
            <person name="Binder M."/>
            <person name="Bloem J."/>
            <person name="Labutti K."/>
            <person name="Salamov A."/>
            <person name="Andreopoulos B."/>
            <person name="Baker S."/>
            <person name="Barry K."/>
            <person name="Bills G."/>
            <person name="Bluhm B."/>
            <person name="Cannon C."/>
            <person name="Castanera R."/>
            <person name="Culley D."/>
            <person name="Daum C."/>
            <person name="Ezra D."/>
            <person name="Gonzalez J."/>
            <person name="Henrissat B."/>
            <person name="Kuo A."/>
            <person name="Liang C."/>
            <person name="Lipzen A."/>
            <person name="Lutzoni F."/>
            <person name="Magnuson J."/>
            <person name="Mondo S."/>
            <person name="Nolan M."/>
            <person name="Ohm R."/>
            <person name="Pangilinan J."/>
            <person name="Park H.-J."/>
            <person name="Ramirez L."/>
            <person name="Alfaro M."/>
            <person name="Sun H."/>
            <person name="Tritt A."/>
            <person name="Yoshinaga Y."/>
            <person name="Zwiers L.-H."/>
            <person name="Turgeon B."/>
            <person name="Goodwin S."/>
            <person name="Spatafora J."/>
            <person name="Crous P."/>
            <person name="Grigoriev I."/>
        </authorList>
    </citation>
    <scope>NUCLEOTIDE SEQUENCE</scope>
    <source>
        <strain evidence="7">CBS 690.94</strain>
    </source>
</reference>
<sequence>MHFEYFRLICAPEFSFVFETDTWSNIVLQAACTNASFRRIALAVGALSRSRYMKSSRQTAERYALCQYNMVIRDLGLLNHSPEIALRIVLACIMLIVLEFLLENYDRIQIHLRSAVSMLSALDGQFETETIFYVQALAYIQDMMSCRY</sequence>
<dbReference type="GO" id="GO:0003677">
    <property type="term" value="F:DNA binding"/>
    <property type="evidence" value="ECO:0007669"/>
    <property type="project" value="UniProtKB-KW"/>
</dbReference>
<dbReference type="InterPro" id="IPR021858">
    <property type="entry name" value="Fun_TF"/>
</dbReference>
<keyword evidence="1" id="KW-0479">Metal-binding</keyword>
<keyword evidence="6" id="KW-0539">Nucleus</keyword>
<evidence type="ECO:0000313" key="8">
    <source>
        <dbReference type="Proteomes" id="UP000799764"/>
    </source>
</evidence>
<keyword evidence="8" id="KW-1185">Reference proteome</keyword>
<evidence type="ECO:0008006" key="9">
    <source>
        <dbReference type="Google" id="ProtNLM"/>
    </source>
</evidence>
<name>A0A9P4UHV6_9PLEO</name>
<dbReference type="GO" id="GO:0046872">
    <property type="term" value="F:metal ion binding"/>
    <property type="evidence" value="ECO:0007669"/>
    <property type="project" value="UniProtKB-KW"/>
</dbReference>
<dbReference type="PANTHER" id="PTHR36206:SF12">
    <property type="entry name" value="ASPERCRYPTIN BIOSYNTHESIS CLUSTER-SPECIFIC TRANSCRIPTION REGULATOR ATNN-RELATED"/>
    <property type="match status" value="1"/>
</dbReference>
<dbReference type="OrthoDB" id="3787241at2759"/>
<dbReference type="Pfam" id="PF11951">
    <property type="entry name" value="Fungal_trans_2"/>
    <property type="match status" value="1"/>
</dbReference>
<evidence type="ECO:0000256" key="6">
    <source>
        <dbReference type="ARBA" id="ARBA00023242"/>
    </source>
</evidence>
<keyword evidence="4" id="KW-0238">DNA-binding</keyword>
<dbReference type="EMBL" id="MU001494">
    <property type="protein sequence ID" value="KAF2449963.1"/>
    <property type="molecule type" value="Genomic_DNA"/>
</dbReference>
<evidence type="ECO:0000313" key="7">
    <source>
        <dbReference type="EMBL" id="KAF2449963.1"/>
    </source>
</evidence>
<dbReference type="PANTHER" id="PTHR36206">
    <property type="entry name" value="ASPERCRYPTIN BIOSYNTHESIS CLUSTER-SPECIFIC TRANSCRIPTION REGULATOR ATNN-RELATED"/>
    <property type="match status" value="1"/>
</dbReference>
<keyword evidence="2" id="KW-0862">Zinc</keyword>
<proteinExistence type="predicted"/>
<keyword evidence="5" id="KW-0804">Transcription</keyword>
<gene>
    <name evidence="7" type="ORF">P171DRAFT_203377</name>
</gene>